<dbReference type="InterPro" id="IPR000276">
    <property type="entry name" value="GPCR_Rhodpsn"/>
</dbReference>
<name>A0A8X6TSL4_NEPPI</name>
<gene>
    <name evidence="7" type="ORF">NPIL_167991</name>
</gene>
<comment type="caution">
    <text evidence="7">The sequence shown here is derived from an EMBL/GenBank/DDBJ whole genome shotgun (WGS) entry which is preliminary data.</text>
</comment>
<feature type="signal peptide" evidence="6">
    <location>
        <begin position="1"/>
        <end position="18"/>
    </location>
</feature>
<accession>A0A8X6TSL4</accession>
<evidence type="ECO:0008006" key="9">
    <source>
        <dbReference type="Google" id="ProtNLM"/>
    </source>
</evidence>
<sequence>MACIGIVFYFVCYSPMQAATLYSKVWLSGTQQGEGRNFLEAFCDDDWESFSTTYPIKQLYYTFTSIILFFLPATIMIVFYLIIVRRLHGFEVPGETKSNIYRQTEKKVRNP</sequence>
<evidence type="ECO:0000256" key="4">
    <source>
        <dbReference type="ARBA" id="ARBA00023136"/>
    </source>
</evidence>
<evidence type="ECO:0000256" key="2">
    <source>
        <dbReference type="ARBA" id="ARBA00022692"/>
    </source>
</evidence>
<dbReference type="SUPFAM" id="SSF81321">
    <property type="entry name" value="Family A G protein-coupled receptor-like"/>
    <property type="match status" value="1"/>
</dbReference>
<feature type="chain" id="PRO_5036465699" description="G-protein coupled receptors family 1 profile domain-containing protein" evidence="6">
    <location>
        <begin position="19"/>
        <end position="111"/>
    </location>
</feature>
<protein>
    <recommendedName>
        <fullName evidence="9">G-protein coupled receptors family 1 profile domain-containing protein</fullName>
    </recommendedName>
</protein>
<reference evidence="7" key="1">
    <citation type="submission" date="2020-08" db="EMBL/GenBank/DDBJ databases">
        <title>Multicomponent nature underlies the extraordinary mechanical properties of spider dragline silk.</title>
        <authorList>
            <person name="Kono N."/>
            <person name="Nakamura H."/>
            <person name="Mori M."/>
            <person name="Yoshida Y."/>
            <person name="Ohtoshi R."/>
            <person name="Malay A.D."/>
            <person name="Moran D.A.P."/>
            <person name="Tomita M."/>
            <person name="Numata K."/>
            <person name="Arakawa K."/>
        </authorList>
    </citation>
    <scope>NUCLEOTIDE SEQUENCE</scope>
</reference>
<proteinExistence type="predicted"/>
<comment type="subcellular location">
    <subcellularLocation>
        <location evidence="1">Membrane</location>
    </subcellularLocation>
</comment>
<dbReference type="Gene3D" id="1.20.1070.10">
    <property type="entry name" value="Rhodopsin 7-helix transmembrane proteins"/>
    <property type="match status" value="1"/>
</dbReference>
<keyword evidence="2 5" id="KW-0812">Transmembrane</keyword>
<feature type="transmembrane region" description="Helical" evidence="5">
    <location>
        <begin position="59"/>
        <end position="83"/>
    </location>
</feature>
<dbReference type="AlphaFoldDB" id="A0A8X6TSL4"/>
<dbReference type="Pfam" id="PF00001">
    <property type="entry name" value="7tm_1"/>
    <property type="match status" value="1"/>
</dbReference>
<evidence type="ECO:0000256" key="1">
    <source>
        <dbReference type="ARBA" id="ARBA00004370"/>
    </source>
</evidence>
<evidence type="ECO:0000256" key="5">
    <source>
        <dbReference type="SAM" id="Phobius"/>
    </source>
</evidence>
<dbReference type="Proteomes" id="UP000887013">
    <property type="component" value="Unassembled WGS sequence"/>
</dbReference>
<dbReference type="GO" id="GO:0016020">
    <property type="term" value="C:membrane"/>
    <property type="evidence" value="ECO:0007669"/>
    <property type="project" value="UniProtKB-SubCell"/>
</dbReference>
<keyword evidence="3 5" id="KW-1133">Transmembrane helix</keyword>
<keyword evidence="6" id="KW-0732">Signal</keyword>
<organism evidence="7 8">
    <name type="scientific">Nephila pilipes</name>
    <name type="common">Giant wood spider</name>
    <name type="synonym">Nephila maculata</name>
    <dbReference type="NCBI Taxonomy" id="299642"/>
    <lineage>
        <taxon>Eukaryota</taxon>
        <taxon>Metazoa</taxon>
        <taxon>Ecdysozoa</taxon>
        <taxon>Arthropoda</taxon>
        <taxon>Chelicerata</taxon>
        <taxon>Arachnida</taxon>
        <taxon>Araneae</taxon>
        <taxon>Araneomorphae</taxon>
        <taxon>Entelegynae</taxon>
        <taxon>Araneoidea</taxon>
        <taxon>Nephilidae</taxon>
        <taxon>Nephila</taxon>
    </lineage>
</organism>
<dbReference type="EMBL" id="BMAW01016954">
    <property type="protein sequence ID" value="GFT51540.1"/>
    <property type="molecule type" value="Genomic_DNA"/>
</dbReference>
<evidence type="ECO:0000313" key="8">
    <source>
        <dbReference type="Proteomes" id="UP000887013"/>
    </source>
</evidence>
<evidence type="ECO:0000313" key="7">
    <source>
        <dbReference type="EMBL" id="GFT51540.1"/>
    </source>
</evidence>
<dbReference type="GO" id="GO:0004930">
    <property type="term" value="F:G protein-coupled receptor activity"/>
    <property type="evidence" value="ECO:0007669"/>
    <property type="project" value="InterPro"/>
</dbReference>
<keyword evidence="4 5" id="KW-0472">Membrane</keyword>
<dbReference type="OrthoDB" id="5975505at2759"/>
<evidence type="ECO:0000256" key="6">
    <source>
        <dbReference type="SAM" id="SignalP"/>
    </source>
</evidence>
<keyword evidence="8" id="KW-1185">Reference proteome</keyword>
<evidence type="ECO:0000256" key="3">
    <source>
        <dbReference type="ARBA" id="ARBA00022989"/>
    </source>
</evidence>